<feature type="region of interest" description="Disordered" evidence="1">
    <location>
        <begin position="113"/>
        <end position="132"/>
    </location>
</feature>
<sequence>MANFIINIGPDGVTQYGPNGWTHIGPDGIVSTSTNENNKNNTSFTDNYAAKNKIKQIKKYYCSYGHGQNYSHNSQQCYKRKKLADNVYRPTYPTQNMIRQEVSGSTKKEFVPIKAEDIKKEDDDEMKSTEDDLARYSNEELKKIFGDVKKEMERRGIR</sequence>
<reference evidence="2" key="1">
    <citation type="journal article" date="2021" name="J Fungi (Basel)">
        <title>Virulence traits and population genomics of the black yeast Aureobasidium melanogenum.</title>
        <authorList>
            <person name="Cernosa A."/>
            <person name="Sun X."/>
            <person name="Gostincar C."/>
            <person name="Fang C."/>
            <person name="Gunde-Cimerman N."/>
            <person name="Song Z."/>
        </authorList>
    </citation>
    <scope>NUCLEOTIDE SEQUENCE</scope>
    <source>
        <strain evidence="2">EXF-9298</strain>
    </source>
</reference>
<accession>A0A9P8FTV4</accession>
<proteinExistence type="predicted"/>
<organism evidence="2 3">
    <name type="scientific">Aureobasidium melanogenum</name>
    <name type="common">Aureobasidium pullulans var. melanogenum</name>
    <dbReference type="NCBI Taxonomy" id="46634"/>
    <lineage>
        <taxon>Eukaryota</taxon>
        <taxon>Fungi</taxon>
        <taxon>Dikarya</taxon>
        <taxon>Ascomycota</taxon>
        <taxon>Pezizomycotina</taxon>
        <taxon>Dothideomycetes</taxon>
        <taxon>Dothideomycetidae</taxon>
        <taxon>Dothideales</taxon>
        <taxon>Saccotheciaceae</taxon>
        <taxon>Aureobasidium</taxon>
    </lineage>
</organism>
<dbReference type="EMBL" id="JAHFXS010000900">
    <property type="protein sequence ID" value="KAG9981064.1"/>
    <property type="molecule type" value="Genomic_DNA"/>
</dbReference>
<reference evidence="2" key="2">
    <citation type="submission" date="2021-08" db="EMBL/GenBank/DDBJ databases">
        <authorList>
            <person name="Gostincar C."/>
            <person name="Sun X."/>
            <person name="Song Z."/>
            <person name="Gunde-Cimerman N."/>
        </authorList>
    </citation>
    <scope>NUCLEOTIDE SEQUENCE</scope>
    <source>
        <strain evidence="2">EXF-9298</strain>
    </source>
</reference>
<dbReference type="Proteomes" id="UP000729357">
    <property type="component" value="Unassembled WGS sequence"/>
</dbReference>
<keyword evidence="3" id="KW-1185">Reference proteome</keyword>
<dbReference type="AlphaFoldDB" id="A0A9P8FTV4"/>
<feature type="non-terminal residue" evidence="2">
    <location>
        <position position="1"/>
    </location>
</feature>
<name>A0A9P8FTV4_AURME</name>
<protein>
    <submittedName>
        <fullName evidence="2">Uncharacterized protein</fullName>
    </submittedName>
</protein>
<evidence type="ECO:0000313" key="2">
    <source>
        <dbReference type="EMBL" id="KAG9981064.1"/>
    </source>
</evidence>
<evidence type="ECO:0000256" key="1">
    <source>
        <dbReference type="SAM" id="MobiDB-lite"/>
    </source>
</evidence>
<evidence type="ECO:0000313" key="3">
    <source>
        <dbReference type="Proteomes" id="UP000729357"/>
    </source>
</evidence>
<comment type="caution">
    <text evidence="2">The sequence shown here is derived from an EMBL/GenBank/DDBJ whole genome shotgun (WGS) entry which is preliminary data.</text>
</comment>
<gene>
    <name evidence="2" type="ORF">KCU98_g7716</name>
</gene>